<evidence type="ECO:0000256" key="6">
    <source>
        <dbReference type="SAM" id="Phobius"/>
    </source>
</evidence>
<dbReference type="Pfam" id="PF01478">
    <property type="entry name" value="Peptidase_A24"/>
    <property type="match status" value="1"/>
</dbReference>
<keyword evidence="3 6" id="KW-0812">Transmembrane</keyword>
<protein>
    <submittedName>
        <fullName evidence="8">Prepilin peptidase CpaA</fullName>
    </submittedName>
</protein>
<organism evidence="8 9">
    <name type="scientific">Enhydrobacter aerosaccus</name>
    <dbReference type="NCBI Taxonomy" id="225324"/>
    <lineage>
        <taxon>Bacteria</taxon>
        <taxon>Pseudomonadati</taxon>
        <taxon>Pseudomonadota</taxon>
        <taxon>Alphaproteobacteria</taxon>
        <taxon>Hyphomicrobiales</taxon>
        <taxon>Enhydrobacter</taxon>
    </lineage>
</organism>
<dbReference type="RefSeq" id="WP_085937597.1">
    <property type="nucleotide sequence ID" value="NZ_FUWJ01000014.1"/>
</dbReference>
<reference evidence="9" key="1">
    <citation type="submission" date="2017-02" db="EMBL/GenBank/DDBJ databases">
        <authorList>
            <person name="Varghese N."/>
            <person name="Submissions S."/>
        </authorList>
    </citation>
    <scope>NUCLEOTIDE SEQUENCE [LARGE SCALE GENOMIC DNA]</scope>
    <source>
        <strain evidence="9">ATCC 27094</strain>
    </source>
</reference>
<proteinExistence type="predicted"/>
<evidence type="ECO:0000256" key="4">
    <source>
        <dbReference type="ARBA" id="ARBA00022989"/>
    </source>
</evidence>
<evidence type="ECO:0000259" key="7">
    <source>
        <dbReference type="Pfam" id="PF01478"/>
    </source>
</evidence>
<feature type="transmembrane region" description="Helical" evidence="6">
    <location>
        <begin position="66"/>
        <end position="88"/>
    </location>
</feature>
<feature type="transmembrane region" description="Helical" evidence="6">
    <location>
        <begin position="108"/>
        <end position="127"/>
    </location>
</feature>
<dbReference type="AlphaFoldDB" id="A0A1T4T8P5"/>
<comment type="subcellular location">
    <subcellularLocation>
        <location evidence="1">Cell membrane</location>
        <topology evidence="1">Multi-pass membrane protein</topology>
    </subcellularLocation>
</comment>
<dbReference type="Gene3D" id="1.20.120.1220">
    <property type="match status" value="1"/>
</dbReference>
<dbReference type="EMBL" id="FUWJ01000014">
    <property type="protein sequence ID" value="SKA36920.1"/>
    <property type="molecule type" value="Genomic_DNA"/>
</dbReference>
<dbReference type="GO" id="GO:0004190">
    <property type="term" value="F:aspartic-type endopeptidase activity"/>
    <property type="evidence" value="ECO:0007669"/>
    <property type="project" value="InterPro"/>
</dbReference>
<dbReference type="PANTHER" id="PTHR36506">
    <property type="entry name" value="PREFLAGELLIN PEPTIDASE"/>
    <property type="match status" value="1"/>
</dbReference>
<dbReference type="GO" id="GO:0005886">
    <property type="term" value="C:plasma membrane"/>
    <property type="evidence" value="ECO:0007669"/>
    <property type="project" value="UniProtKB-SubCell"/>
</dbReference>
<keyword evidence="9" id="KW-1185">Reference proteome</keyword>
<keyword evidence="4 6" id="KW-1133">Transmembrane helix</keyword>
<keyword evidence="2" id="KW-1003">Cell membrane</keyword>
<evidence type="ECO:0000256" key="3">
    <source>
        <dbReference type="ARBA" id="ARBA00022692"/>
    </source>
</evidence>
<dbReference type="STRING" id="225324.SAMN02745126_05855"/>
<feature type="transmembrane region" description="Helical" evidence="6">
    <location>
        <begin position="147"/>
        <end position="166"/>
    </location>
</feature>
<evidence type="ECO:0000313" key="9">
    <source>
        <dbReference type="Proteomes" id="UP000190092"/>
    </source>
</evidence>
<sequence length="168" mass="16750">MSLLALLQLCCVAVFALLLVSAGWQDLKTMRIANGISLGIGASFAIWAGAGVLLDRVAAVQVGLSLACALFVFLVGTVGFALGAIGGGDVKLLAAASLFAGPAHQIDFLTVTACAGGLLALAALAGARLGPSKSDGPGVTRERLRQALPYGPAIAMGGLWVAASLMTS</sequence>
<feature type="domain" description="Prepilin type IV endopeptidase peptidase" evidence="7">
    <location>
        <begin position="14"/>
        <end position="121"/>
    </location>
</feature>
<dbReference type="InterPro" id="IPR000045">
    <property type="entry name" value="Prepilin_IV_endopep_pep"/>
</dbReference>
<gene>
    <name evidence="8" type="ORF">SAMN02745126_05855</name>
</gene>
<evidence type="ECO:0000256" key="1">
    <source>
        <dbReference type="ARBA" id="ARBA00004651"/>
    </source>
</evidence>
<dbReference type="InterPro" id="IPR052218">
    <property type="entry name" value="Preflagellin_Peptidase"/>
</dbReference>
<accession>A0A1T4T8P5</accession>
<name>A0A1T4T8P5_9HYPH</name>
<dbReference type="PANTHER" id="PTHR36506:SF1">
    <property type="entry name" value="PREFLAGELLIN PEPTIDASE"/>
    <property type="match status" value="1"/>
</dbReference>
<evidence type="ECO:0000256" key="5">
    <source>
        <dbReference type="ARBA" id="ARBA00023136"/>
    </source>
</evidence>
<evidence type="ECO:0000256" key="2">
    <source>
        <dbReference type="ARBA" id="ARBA00022475"/>
    </source>
</evidence>
<evidence type="ECO:0000313" key="8">
    <source>
        <dbReference type="EMBL" id="SKA36920.1"/>
    </source>
</evidence>
<dbReference type="OrthoDB" id="5329005at2"/>
<dbReference type="Proteomes" id="UP000190092">
    <property type="component" value="Unassembled WGS sequence"/>
</dbReference>
<keyword evidence="5 6" id="KW-0472">Membrane</keyword>
<feature type="transmembrane region" description="Helical" evidence="6">
    <location>
        <begin position="32"/>
        <end position="54"/>
    </location>
</feature>